<name>A0ABP1FJ53_9FLAO</name>
<protein>
    <submittedName>
        <fullName evidence="1">CarboxypepD_reg-like domain-containing protein</fullName>
    </submittedName>
</protein>
<dbReference type="InterPro" id="IPR008969">
    <property type="entry name" value="CarboxyPept-like_regulatory"/>
</dbReference>
<dbReference type="SUPFAM" id="SSF49464">
    <property type="entry name" value="Carboxypeptidase regulatory domain-like"/>
    <property type="match status" value="1"/>
</dbReference>
<dbReference type="Pfam" id="PF13715">
    <property type="entry name" value="CarbopepD_reg_2"/>
    <property type="match status" value="1"/>
</dbReference>
<gene>
    <name evidence="1" type="ORF">T190115A13A_80112</name>
</gene>
<proteinExistence type="predicted"/>
<dbReference type="SUPFAM" id="SSF56935">
    <property type="entry name" value="Porins"/>
    <property type="match status" value="1"/>
</dbReference>
<accession>A0ABP1FJ53</accession>
<organism evidence="1 2">
    <name type="scientific">Tenacibaculum vairaonense</name>
    <dbReference type="NCBI Taxonomy" id="3137860"/>
    <lineage>
        <taxon>Bacteria</taxon>
        <taxon>Pseudomonadati</taxon>
        <taxon>Bacteroidota</taxon>
        <taxon>Flavobacteriia</taxon>
        <taxon>Flavobacteriales</taxon>
        <taxon>Flavobacteriaceae</taxon>
        <taxon>Tenacibaculum</taxon>
    </lineage>
</organism>
<evidence type="ECO:0000313" key="1">
    <source>
        <dbReference type="EMBL" id="CAL2108537.1"/>
    </source>
</evidence>
<sequence>MTTWTSIAQIKVTGVVKDSIGTPLEMANVIAINKKTKKLDSYGFTDAKGNYLLSLKKNSSYTIKISYIGKKPSENLLNTKETAINKDFVLLDDATLDEVNISYKMPVTIKGDTIVYNADSFTTGTEGKLGDVLKKLPGVNVNEDGEIEVEGKKVKKVMVEGKNFFEGDSKLATKNIPADAVDKIEVLKNHSEVSQLSSVTDNEDNVVINLKLKEGKKNFWFGEVEGGSGIGMLEERYTFNPKLFYYSPKYSLNIITDINNVGKAPFTIRDYIKFSGGFKNLMRGSGTSFTLDEDLSLLTLQNDRIKAMKAKFGAVNFSYSPKKEWDINGFAIYSGNETNAEQLSNSIYTNTTNSTQSNSLIIKEESVSNLVYQENNLGLFKIGATYKPNSENQLNYDVFTKVSGLKKVESTISSRSYFNNQTERVPVNQILKQSPFSLSQNLNYYYTLNEKNIFSFEAQHLWKKKDPFYNAELEQLSFANLIGVSTVNNIFNVGQSKLVTTNRLENKLDYYRVINDRNSLNVTIGGILNNQQFNSTIFEILNGNKKAVKNENSNNDVDFSFRDIYIGLNYRFITGAFTFNQGITFHKYLSRNTQLGLVAEQRFVQALPKVSIKFKLKNSETLRLRYNMQTDFSDVEKLAENYVLNNYSSLYAGNRNLENTLSHNLNLSYQNFNRFNYTNIFGSINYNKKINSITSNTKFLGVNIISSSVNSMFPDETVSANINFQKDYRKFKISLGGDVNYSKLNSLVRDIFTDRLLNRLTKSFTQFYKTKFSTNLKDAPNFDIAYNVAINKTNINGIKNTYTTHSPYINFEAFFFKSFSFSTKYTYNHVLNNSRAIDSYGFLKADLIYRKKNSKWEYKLTGTNLLDTKSLNRNFSNDLLITNSSYLVQPRIVTLNVKYSL</sequence>
<dbReference type="Gene3D" id="2.60.40.1120">
    <property type="entry name" value="Carboxypeptidase-like, regulatory domain"/>
    <property type="match status" value="1"/>
</dbReference>
<evidence type="ECO:0000313" key="2">
    <source>
        <dbReference type="Proteomes" id="UP001497602"/>
    </source>
</evidence>
<reference evidence="1 2" key="1">
    <citation type="submission" date="2024-05" db="EMBL/GenBank/DDBJ databases">
        <authorList>
            <person name="Duchaud E."/>
        </authorList>
    </citation>
    <scope>NUCLEOTIDE SEQUENCE [LARGE SCALE GENOMIC DNA]</scope>
    <source>
        <strain evidence="1">Ena-SAMPLE-TAB-13-05-2024-13:56:06:370-140305</strain>
    </source>
</reference>
<dbReference type="Proteomes" id="UP001497602">
    <property type="component" value="Unassembled WGS sequence"/>
</dbReference>
<comment type="caution">
    <text evidence="1">The sequence shown here is derived from an EMBL/GenBank/DDBJ whole genome shotgun (WGS) entry which is preliminary data.</text>
</comment>
<keyword evidence="2" id="KW-1185">Reference proteome</keyword>
<dbReference type="EMBL" id="CAXJRC010000045">
    <property type="protein sequence ID" value="CAL2108537.1"/>
    <property type="molecule type" value="Genomic_DNA"/>
</dbReference>